<protein>
    <submittedName>
        <fullName evidence="2">Uncharacterized protein</fullName>
    </submittedName>
</protein>
<dbReference type="EMBL" id="BMHO01000001">
    <property type="protein sequence ID" value="GGD33641.1"/>
    <property type="molecule type" value="Genomic_DNA"/>
</dbReference>
<gene>
    <name evidence="2" type="ORF">GCM10010915_12530</name>
</gene>
<comment type="caution">
    <text evidence="2">The sequence shown here is derived from an EMBL/GenBank/DDBJ whole genome shotgun (WGS) entry which is preliminary data.</text>
</comment>
<proteinExistence type="predicted"/>
<dbReference type="AlphaFoldDB" id="A0A916Y7Y7"/>
<organism evidence="2 3">
    <name type="scientific">Microbacterium faecale</name>
    <dbReference type="NCBI Taxonomy" id="1804630"/>
    <lineage>
        <taxon>Bacteria</taxon>
        <taxon>Bacillati</taxon>
        <taxon>Actinomycetota</taxon>
        <taxon>Actinomycetes</taxon>
        <taxon>Micrococcales</taxon>
        <taxon>Microbacteriaceae</taxon>
        <taxon>Microbacterium</taxon>
    </lineage>
</organism>
<sequence length="108" mass="11668">MRVSPVNLGREVAPDRTRIAGPHGCHTGPVADQAALQGAQHRLRAVAGTELDQEIRDMVLHRALGQVQHLGDLAIAVPTGDEAQHVGFARRQSSADRGAGIERTRRQR</sequence>
<dbReference type="Proteomes" id="UP000633205">
    <property type="component" value="Unassembled WGS sequence"/>
</dbReference>
<evidence type="ECO:0000313" key="3">
    <source>
        <dbReference type="Proteomes" id="UP000633205"/>
    </source>
</evidence>
<evidence type="ECO:0000313" key="2">
    <source>
        <dbReference type="EMBL" id="GGD33641.1"/>
    </source>
</evidence>
<keyword evidence="3" id="KW-1185">Reference proteome</keyword>
<evidence type="ECO:0000256" key="1">
    <source>
        <dbReference type="SAM" id="MobiDB-lite"/>
    </source>
</evidence>
<reference evidence="2" key="2">
    <citation type="submission" date="2020-09" db="EMBL/GenBank/DDBJ databases">
        <authorList>
            <person name="Sun Q."/>
            <person name="Zhou Y."/>
        </authorList>
    </citation>
    <scope>NUCLEOTIDE SEQUENCE</scope>
    <source>
        <strain evidence="2">CGMCC 1.15152</strain>
    </source>
</reference>
<accession>A0A916Y7Y7</accession>
<reference evidence="2" key="1">
    <citation type="journal article" date="2014" name="Int. J. Syst. Evol. Microbiol.">
        <title>Complete genome sequence of Corynebacterium casei LMG S-19264T (=DSM 44701T), isolated from a smear-ripened cheese.</title>
        <authorList>
            <consortium name="US DOE Joint Genome Institute (JGI-PGF)"/>
            <person name="Walter F."/>
            <person name="Albersmeier A."/>
            <person name="Kalinowski J."/>
            <person name="Ruckert C."/>
        </authorList>
    </citation>
    <scope>NUCLEOTIDE SEQUENCE</scope>
    <source>
        <strain evidence="2">CGMCC 1.15152</strain>
    </source>
</reference>
<name>A0A916Y7Y7_9MICO</name>
<feature type="region of interest" description="Disordered" evidence="1">
    <location>
        <begin position="86"/>
        <end position="108"/>
    </location>
</feature>
<feature type="compositionally biased region" description="Basic and acidic residues" evidence="1">
    <location>
        <begin position="99"/>
        <end position="108"/>
    </location>
</feature>